<sequence length="179" mass="18826">MGVLFDYFSAADDAAAAEAIDMVGGPGKFQLPMPFARLQAEYGHDGAMEFFKPQVRVSEYGFPSVSAKNFDPVVDLGAIEESLTGVSGDALMAREAEPVAIRDEGECLVLPISDATSAALAAATGPELTTAAQAWAEESALPGSPTPDLEPIVRLLTALGELARGAAERGERLYCWMCL</sequence>
<proteinExistence type="predicted"/>
<gene>
    <name evidence="1" type="ORF">GCM10009838_60000</name>
</gene>
<dbReference type="EMBL" id="BAAAQM010000041">
    <property type="protein sequence ID" value="GAA1989103.1"/>
    <property type="molecule type" value="Genomic_DNA"/>
</dbReference>
<protein>
    <submittedName>
        <fullName evidence="1">Uncharacterized protein</fullName>
    </submittedName>
</protein>
<reference evidence="1 2" key="1">
    <citation type="journal article" date="2019" name="Int. J. Syst. Evol. Microbiol.">
        <title>The Global Catalogue of Microorganisms (GCM) 10K type strain sequencing project: providing services to taxonomists for standard genome sequencing and annotation.</title>
        <authorList>
            <consortium name="The Broad Institute Genomics Platform"/>
            <consortium name="The Broad Institute Genome Sequencing Center for Infectious Disease"/>
            <person name="Wu L."/>
            <person name="Ma J."/>
        </authorList>
    </citation>
    <scope>NUCLEOTIDE SEQUENCE [LARGE SCALE GENOMIC DNA]</scope>
    <source>
        <strain evidence="1 2">JCM 16013</strain>
    </source>
</reference>
<keyword evidence="2" id="KW-1185">Reference proteome</keyword>
<dbReference type="RefSeq" id="WP_344660505.1">
    <property type="nucleotide sequence ID" value="NZ_BAAAQM010000041.1"/>
</dbReference>
<evidence type="ECO:0000313" key="1">
    <source>
        <dbReference type="EMBL" id="GAA1989103.1"/>
    </source>
</evidence>
<evidence type="ECO:0000313" key="2">
    <source>
        <dbReference type="Proteomes" id="UP001499854"/>
    </source>
</evidence>
<name>A0ABN2SP05_9ACTN</name>
<organism evidence="1 2">
    <name type="scientific">Catenulispora subtropica</name>
    <dbReference type="NCBI Taxonomy" id="450798"/>
    <lineage>
        <taxon>Bacteria</taxon>
        <taxon>Bacillati</taxon>
        <taxon>Actinomycetota</taxon>
        <taxon>Actinomycetes</taxon>
        <taxon>Catenulisporales</taxon>
        <taxon>Catenulisporaceae</taxon>
        <taxon>Catenulispora</taxon>
    </lineage>
</organism>
<dbReference type="Proteomes" id="UP001499854">
    <property type="component" value="Unassembled WGS sequence"/>
</dbReference>
<accession>A0ABN2SP05</accession>
<comment type="caution">
    <text evidence="1">The sequence shown here is derived from an EMBL/GenBank/DDBJ whole genome shotgun (WGS) entry which is preliminary data.</text>
</comment>